<proteinExistence type="predicted"/>
<dbReference type="GO" id="GO:0043565">
    <property type="term" value="F:sequence-specific DNA binding"/>
    <property type="evidence" value="ECO:0007669"/>
    <property type="project" value="InterPro"/>
</dbReference>
<dbReference type="InterPro" id="IPR009057">
    <property type="entry name" value="Homeodomain-like_sf"/>
</dbReference>
<keyword evidence="3" id="KW-0804">Transcription</keyword>
<dbReference type="RefSeq" id="WP_135946884.1">
    <property type="nucleotide sequence ID" value="NZ_CANQMU010000008.1"/>
</dbReference>
<dbReference type="Proteomes" id="UP000297031">
    <property type="component" value="Chromosome"/>
</dbReference>
<evidence type="ECO:0000256" key="1">
    <source>
        <dbReference type="ARBA" id="ARBA00023015"/>
    </source>
</evidence>
<dbReference type="OrthoDB" id="1372329at2"/>
<sequence length="303" mass="35090">MKEQSIELDHIKHIANFSSDYSSFGRDYVFSRLKPGTHPALNYESPWRFNGMTLVLALEGFKSIEVNLEMLEVSPASIISIHPDSIVRMGEIDWSHLEAYVLFMSRDFIRDINLDMNVINASVLMSHHKPVIKLSDKETELVRRYLELLHLNASEDEKSLYVKSIARNLVAALVYQIMEAVSKRKNETEEEPDSHSRSRRVSYVHDFMTLVNRHHGRERSVGFYADKLYISPKYLSLIIKESTGRSAAEWIDEYVILEAKNLLRFSGKNIQQIAYELNFTNQSSFGKYFKHLTGMSPSEFQRS</sequence>
<evidence type="ECO:0000259" key="4">
    <source>
        <dbReference type="PROSITE" id="PS01124"/>
    </source>
</evidence>
<dbReference type="InterPro" id="IPR018060">
    <property type="entry name" value="HTH_AraC"/>
</dbReference>
<accession>A0A4P7VQP7</accession>
<dbReference type="GO" id="GO:0003700">
    <property type="term" value="F:DNA-binding transcription factor activity"/>
    <property type="evidence" value="ECO:0007669"/>
    <property type="project" value="InterPro"/>
</dbReference>
<dbReference type="EMBL" id="CP039393">
    <property type="protein sequence ID" value="QCD36629.1"/>
    <property type="molecule type" value="Genomic_DNA"/>
</dbReference>
<dbReference type="PANTHER" id="PTHR43280">
    <property type="entry name" value="ARAC-FAMILY TRANSCRIPTIONAL REGULATOR"/>
    <property type="match status" value="1"/>
</dbReference>
<dbReference type="PROSITE" id="PS01124">
    <property type="entry name" value="HTH_ARAC_FAMILY_2"/>
    <property type="match status" value="1"/>
</dbReference>
<evidence type="ECO:0000313" key="5">
    <source>
        <dbReference type="EMBL" id="QCD36629.1"/>
    </source>
</evidence>
<dbReference type="Gene3D" id="1.10.10.60">
    <property type="entry name" value="Homeodomain-like"/>
    <property type="match status" value="1"/>
</dbReference>
<dbReference type="SMART" id="SM00342">
    <property type="entry name" value="HTH_ARAC"/>
    <property type="match status" value="1"/>
</dbReference>
<dbReference type="AlphaFoldDB" id="A0A4P7VQP7"/>
<dbReference type="KEGG" id="mgod:E7746_12435"/>
<reference evidence="5 6" key="1">
    <citation type="submission" date="2019-02" db="EMBL/GenBank/DDBJ databases">
        <title>Isolation and identification of novel species under the genus Muribaculum.</title>
        <authorList>
            <person name="Miyake S."/>
            <person name="Ding Y."/>
            <person name="Low A."/>
            <person name="Soh M."/>
            <person name="Seedorf H."/>
        </authorList>
    </citation>
    <scope>NUCLEOTIDE SEQUENCE [LARGE SCALE GENOMIC DNA]</scope>
    <source>
        <strain evidence="5 6">TLL-A4</strain>
    </source>
</reference>
<evidence type="ECO:0000313" key="6">
    <source>
        <dbReference type="Proteomes" id="UP000297031"/>
    </source>
</evidence>
<dbReference type="Pfam" id="PF12833">
    <property type="entry name" value="HTH_18"/>
    <property type="match status" value="1"/>
</dbReference>
<gene>
    <name evidence="5" type="ORF">E7746_12435</name>
</gene>
<evidence type="ECO:0000256" key="2">
    <source>
        <dbReference type="ARBA" id="ARBA00023125"/>
    </source>
</evidence>
<keyword evidence="6" id="KW-1185">Reference proteome</keyword>
<dbReference type="SUPFAM" id="SSF46689">
    <property type="entry name" value="Homeodomain-like"/>
    <property type="match status" value="1"/>
</dbReference>
<keyword evidence="2" id="KW-0238">DNA-binding</keyword>
<keyword evidence="1" id="KW-0805">Transcription regulation</keyword>
<evidence type="ECO:0000256" key="3">
    <source>
        <dbReference type="ARBA" id="ARBA00023163"/>
    </source>
</evidence>
<name>A0A4P7VQP7_9BACT</name>
<dbReference type="PANTHER" id="PTHR43280:SF32">
    <property type="entry name" value="TRANSCRIPTIONAL REGULATORY PROTEIN"/>
    <property type="match status" value="1"/>
</dbReference>
<organism evidence="5 6">
    <name type="scientific">Muribaculum gordoncarteri</name>
    <dbReference type="NCBI Taxonomy" id="2530390"/>
    <lineage>
        <taxon>Bacteria</taxon>
        <taxon>Pseudomonadati</taxon>
        <taxon>Bacteroidota</taxon>
        <taxon>Bacteroidia</taxon>
        <taxon>Bacteroidales</taxon>
        <taxon>Muribaculaceae</taxon>
        <taxon>Muribaculum</taxon>
    </lineage>
</organism>
<feature type="domain" description="HTH araC/xylS-type" evidence="4">
    <location>
        <begin position="205"/>
        <end position="303"/>
    </location>
</feature>
<protein>
    <submittedName>
        <fullName evidence="5">AraC family transcriptional regulator</fullName>
    </submittedName>
</protein>